<evidence type="ECO:0000313" key="1">
    <source>
        <dbReference type="EMBL" id="KAJ1349951.1"/>
    </source>
</evidence>
<dbReference type="Proteomes" id="UP001196413">
    <property type="component" value="Unassembled WGS sequence"/>
</dbReference>
<sequence>MVECKLSRVKEQYSITKYTSNRSTTAATEAQLGCTELEEILDFICTLTQKKLKLI</sequence>
<organism evidence="1 2">
    <name type="scientific">Parelaphostrongylus tenuis</name>
    <name type="common">Meningeal worm</name>
    <dbReference type="NCBI Taxonomy" id="148309"/>
    <lineage>
        <taxon>Eukaryota</taxon>
        <taxon>Metazoa</taxon>
        <taxon>Ecdysozoa</taxon>
        <taxon>Nematoda</taxon>
        <taxon>Chromadorea</taxon>
        <taxon>Rhabditida</taxon>
        <taxon>Rhabditina</taxon>
        <taxon>Rhabditomorpha</taxon>
        <taxon>Strongyloidea</taxon>
        <taxon>Metastrongylidae</taxon>
        <taxon>Parelaphostrongylus</taxon>
    </lineage>
</organism>
<evidence type="ECO:0000313" key="2">
    <source>
        <dbReference type="Proteomes" id="UP001196413"/>
    </source>
</evidence>
<accession>A0AAD5MLF5</accession>
<keyword evidence="2" id="KW-1185">Reference proteome</keyword>
<comment type="caution">
    <text evidence="1">The sequence shown here is derived from an EMBL/GenBank/DDBJ whole genome shotgun (WGS) entry which is preliminary data.</text>
</comment>
<proteinExistence type="predicted"/>
<dbReference type="EMBL" id="JAHQIW010000778">
    <property type="protein sequence ID" value="KAJ1349951.1"/>
    <property type="molecule type" value="Genomic_DNA"/>
</dbReference>
<dbReference type="AlphaFoldDB" id="A0AAD5MLF5"/>
<protein>
    <submittedName>
        <fullName evidence="1">Uncharacterized protein</fullName>
    </submittedName>
</protein>
<name>A0AAD5MLF5_PARTN</name>
<gene>
    <name evidence="1" type="ORF">KIN20_005636</name>
</gene>
<reference evidence="1" key="1">
    <citation type="submission" date="2021-06" db="EMBL/GenBank/DDBJ databases">
        <title>Parelaphostrongylus tenuis whole genome reference sequence.</title>
        <authorList>
            <person name="Garwood T.J."/>
            <person name="Larsen P.A."/>
            <person name="Fountain-Jones N.M."/>
            <person name="Garbe J.R."/>
            <person name="Macchietto M.G."/>
            <person name="Kania S.A."/>
            <person name="Gerhold R.W."/>
            <person name="Richards J.E."/>
            <person name="Wolf T.M."/>
        </authorList>
    </citation>
    <scope>NUCLEOTIDE SEQUENCE</scope>
    <source>
        <strain evidence="1">MNPRO001-30</strain>
        <tissue evidence="1">Meninges</tissue>
    </source>
</reference>